<accession>A0A9P9DVF1</accession>
<dbReference type="Pfam" id="PF14295">
    <property type="entry name" value="PAN_4"/>
    <property type="match status" value="2"/>
</dbReference>
<name>A0A9P9DVF1_9HYPO</name>
<feature type="domain" description="Apple" evidence="2">
    <location>
        <begin position="39"/>
        <end position="113"/>
    </location>
</feature>
<feature type="domain" description="Apple" evidence="2">
    <location>
        <begin position="489"/>
        <end position="568"/>
    </location>
</feature>
<dbReference type="EMBL" id="JAGMUV010000020">
    <property type="protein sequence ID" value="KAH7126118.1"/>
    <property type="molecule type" value="Genomic_DNA"/>
</dbReference>
<feature type="signal peptide" evidence="1">
    <location>
        <begin position="1"/>
        <end position="22"/>
    </location>
</feature>
<evidence type="ECO:0000313" key="3">
    <source>
        <dbReference type="EMBL" id="KAH7126118.1"/>
    </source>
</evidence>
<evidence type="ECO:0000256" key="1">
    <source>
        <dbReference type="SAM" id="SignalP"/>
    </source>
</evidence>
<sequence length="588" mass="62409">MKITQDIFLTLALASSATFANALSYNCPGDKGKKIIRNEKEYEFKCAEGVKGMPTKVVSGVDAVDCAGICAKDASCLHITFKEKTGKCEMKAAGPIFAYTAEPISTWYFVSDVPGQPDTGSTPPVAPPVTPPVVPPVVAPVGGGTMKPITGGAASGNLASYSCPADNLKTYTVGHITYELQCGNGHSLGHWTSEPGTDLKACADRCAAIPQCNSCDFDRNTKICYFKTAPSITAPWASGDAWYRVTCPKVRATVANTKPDITTTLHCPSDDGKIFEGSDGTWFYLQCCTDTDGASILGLETASSHSDCLENATYADGGGASSPNCKLYGHGMFSTTTVTSGVHHVFVTDPPTNDPLVSNAKLCSTECPDAHGQLFVSATGENFQMTCEKRHGTTYLKIDRRASFEACMSACGAMPACHSAEYEPRTKKCYYSNNYNQPAIDAKAFISAHSLGCAGACSSCKKGCDALSSSALSADVAECNTDHGKLITSGGEDFRLSCRHCYRGDSGFKLTATTMSACAKACAEDTNCHGANWMGPVDGCWAHPERDVNGKAPTFFRDARCEALMPQSRSVPDPTIDVDSPEITTRTW</sequence>
<dbReference type="OrthoDB" id="4388755at2759"/>
<dbReference type="AlphaFoldDB" id="A0A9P9DVF1"/>
<evidence type="ECO:0000313" key="4">
    <source>
        <dbReference type="Proteomes" id="UP000738349"/>
    </source>
</evidence>
<feature type="domain" description="Apple" evidence="2">
    <location>
        <begin position="380"/>
        <end position="456"/>
    </location>
</feature>
<feature type="chain" id="PRO_5040431393" description="Apple domain-containing protein" evidence="1">
    <location>
        <begin position="23"/>
        <end position="588"/>
    </location>
</feature>
<reference evidence="3" key="1">
    <citation type="journal article" date="2021" name="Nat. Commun.">
        <title>Genetic determinants of endophytism in the Arabidopsis root mycobiome.</title>
        <authorList>
            <person name="Mesny F."/>
            <person name="Miyauchi S."/>
            <person name="Thiergart T."/>
            <person name="Pickel B."/>
            <person name="Atanasova L."/>
            <person name="Karlsson M."/>
            <person name="Huettel B."/>
            <person name="Barry K.W."/>
            <person name="Haridas S."/>
            <person name="Chen C."/>
            <person name="Bauer D."/>
            <person name="Andreopoulos W."/>
            <person name="Pangilinan J."/>
            <person name="LaButti K."/>
            <person name="Riley R."/>
            <person name="Lipzen A."/>
            <person name="Clum A."/>
            <person name="Drula E."/>
            <person name="Henrissat B."/>
            <person name="Kohler A."/>
            <person name="Grigoriev I.V."/>
            <person name="Martin F.M."/>
            <person name="Hacquard S."/>
        </authorList>
    </citation>
    <scope>NUCLEOTIDE SEQUENCE</scope>
    <source>
        <strain evidence="3">MPI-CAGE-AT-0147</strain>
    </source>
</reference>
<proteinExistence type="predicted"/>
<dbReference type="Proteomes" id="UP000738349">
    <property type="component" value="Unassembled WGS sequence"/>
</dbReference>
<dbReference type="Pfam" id="PF00024">
    <property type="entry name" value="PAN_1"/>
    <property type="match status" value="2"/>
</dbReference>
<keyword evidence="1" id="KW-0732">Signal</keyword>
<dbReference type="SMART" id="SM00473">
    <property type="entry name" value="PAN_AP"/>
    <property type="match status" value="3"/>
</dbReference>
<dbReference type="InterPro" id="IPR003609">
    <property type="entry name" value="Pan_app"/>
</dbReference>
<evidence type="ECO:0000259" key="2">
    <source>
        <dbReference type="SMART" id="SM00473"/>
    </source>
</evidence>
<protein>
    <recommendedName>
        <fullName evidence="2">Apple domain-containing protein</fullName>
    </recommendedName>
</protein>
<organism evidence="3 4">
    <name type="scientific">Dactylonectria macrodidyma</name>
    <dbReference type="NCBI Taxonomy" id="307937"/>
    <lineage>
        <taxon>Eukaryota</taxon>
        <taxon>Fungi</taxon>
        <taxon>Dikarya</taxon>
        <taxon>Ascomycota</taxon>
        <taxon>Pezizomycotina</taxon>
        <taxon>Sordariomycetes</taxon>
        <taxon>Hypocreomycetidae</taxon>
        <taxon>Hypocreales</taxon>
        <taxon>Nectriaceae</taxon>
        <taxon>Dactylonectria</taxon>
    </lineage>
</organism>
<dbReference type="Gene3D" id="3.50.4.10">
    <property type="entry name" value="Hepatocyte Growth Factor"/>
    <property type="match status" value="3"/>
</dbReference>
<keyword evidence="4" id="KW-1185">Reference proteome</keyword>
<gene>
    <name evidence="3" type="ORF">EDB81DRAFT_910985</name>
</gene>
<comment type="caution">
    <text evidence="3">The sequence shown here is derived from an EMBL/GenBank/DDBJ whole genome shotgun (WGS) entry which is preliminary data.</text>
</comment>